<dbReference type="EMBL" id="FPKU01000001">
    <property type="protein sequence ID" value="SFZ80656.1"/>
    <property type="molecule type" value="Genomic_DNA"/>
</dbReference>
<dbReference type="AlphaFoldDB" id="A0A1K2HST9"/>
<reference evidence="1 2" key="1">
    <citation type="submission" date="2016-11" db="EMBL/GenBank/DDBJ databases">
        <authorList>
            <person name="Jaros S."/>
            <person name="Januszkiewicz K."/>
            <person name="Wedrychowicz H."/>
        </authorList>
    </citation>
    <scope>NUCLEOTIDE SEQUENCE [LARGE SCALE GENOMIC DNA]</scope>
    <source>
        <strain evidence="1 2">ATCC 23634</strain>
    </source>
</reference>
<accession>A0A1K2HST9</accession>
<protein>
    <submittedName>
        <fullName evidence="1">Uncharacterized protein</fullName>
    </submittedName>
</protein>
<gene>
    <name evidence="1" type="ORF">SAMN02983003_0052</name>
</gene>
<dbReference type="SUPFAM" id="SSF48452">
    <property type="entry name" value="TPR-like"/>
    <property type="match status" value="1"/>
</dbReference>
<proteinExistence type="predicted"/>
<dbReference type="Gene3D" id="1.25.40.10">
    <property type="entry name" value="Tetratricopeptide repeat domain"/>
    <property type="match status" value="1"/>
</dbReference>
<dbReference type="Proteomes" id="UP000183447">
    <property type="component" value="Unassembled WGS sequence"/>
</dbReference>
<evidence type="ECO:0000313" key="1">
    <source>
        <dbReference type="EMBL" id="SFZ80656.1"/>
    </source>
</evidence>
<dbReference type="STRING" id="665118.SAMN02983003_0052"/>
<dbReference type="InterPro" id="IPR011990">
    <property type="entry name" value="TPR-like_helical_dom_sf"/>
</dbReference>
<organism evidence="1 2">
    <name type="scientific">Devosia enhydra</name>
    <dbReference type="NCBI Taxonomy" id="665118"/>
    <lineage>
        <taxon>Bacteria</taxon>
        <taxon>Pseudomonadati</taxon>
        <taxon>Pseudomonadota</taxon>
        <taxon>Alphaproteobacteria</taxon>
        <taxon>Hyphomicrobiales</taxon>
        <taxon>Devosiaceae</taxon>
        <taxon>Devosia</taxon>
    </lineage>
</organism>
<evidence type="ECO:0000313" key="2">
    <source>
        <dbReference type="Proteomes" id="UP000183447"/>
    </source>
</evidence>
<keyword evidence="2" id="KW-1185">Reference proteome</keyword>
<name>A0A1K2HST9_9HYPH</name>
<sequence>MFLVACALIVPNGVSQLLQPDNPAAALTVNPFNADAGIAAIARALAASELAPGSLEALRGTAERTLAAAPGDARAMSALGAVLEREGDRDGGYALFEQARAISATEIHAILRLLDRSLAAGEHAEVLDLIDVALRRWPSYWPQLAEVLTYMAGTPDGRSELADRLGQRPPWRSSALRHLLRTEAGLPMVSALVGAELAAGAPADAGDVNAVIAALVGRGAVASAYQLFMASLSPEERSVAGYVFDPGFTQPAGRYHFGWSFRQGTGAEMRLGIDAPGSGGLLVRFLDSPARLGGVAQLLRLPTGRYSLAMEADASQLQAPRGLYWRLACVGGRQGELVRLAAETGSYAARASEVTFEVPATDCALQRLSLETGVETDSWRDRYSGSFSVRSVSVTRL</sequence>